<gene>
    <name evidence="2" type="ORF">BAE44_0015882</name>
</gene>
<feature type="compositionally biased region" description="Basic and acidic residues" evidence="1">
    <location>
        <begin position="105"/>
        <end position="114"/>
    </location>
</feature>
<reference evidence="2 3" key="1">
    <citation type="submission" date="2016-09" db="EMBL/GenBank/DDBJ databases">
        <title>The draft genome of Dichanthelium oligosanthes: A C3 panicoid grass species.</title>
        <authorList>
            <person name="Studer A.J."/>
            <person name="Schnable J.C."/>
            <person name="Brutnell T.P."/>
        </authorList>
    </citation>
    <scope>NUCLEOTIDE SEQUENCE [LARGE SCALE GENOMIC DNA]</scope>
    <source>
        <strain evidence="3">cv. Kellogg 1175</strain>
        <tissue evidence="2">Leaf</tissue>
    </source>
</reference>
<feature type="compositionally biased region" description="Basic residues" evidence="1">
    <location>
        <begin position="61"/>
        <end position="70"/>
    </location>
</feature>
<proteinExistence type="predicted"/>
<evidence type="ECO:0000313" key="2">
    <source>
        <dbReference type="EMBL" id="OEL23098.1"/>
    </source>
</evidence>
<accession>A0A1E5VD73</accession>
<dbReference type="EMBL" id="LWDX02043538">
    <property type="protein sequence ID" value="OEL23098.1"/>
    <property type="molecule type" value="Genomic_DNA"/>
</dbReference>
<name>A0A1E5VD73_9POAL</name>
<feature type="compositionally biased region" description="Gly residues" evidence="1">
    <location>
        <begin position="81"/>
        <end position="103"/>
    </location>
</feature>
<feature type="region of interest" description="Disordered" evidence="1">
    <location>
        <begin position="55"/>
        <end position="114"/>
    </location>
</feature>
<dbReference type="Proteomes" id="UP000095767">
    <property type="component" value="Unassembled WGS sequence"/>
</dbReference>
<sequence length="114" mass="11531">RGHLPEDAPGAGRDPAGEGVQRHGPAEAVVPGVPARVAEQAAAAAGRAQRALLRPAEALQRRRRRGRRVGHAVGRREGLRAGEGGRVAGAGERGAAVGAGDGGEGSEKRWNGNG</sequence>
<organism evidence="2 3">
    <name type="scientific">Dichanthelium oligosanthes</name>
    <dbReference type="NCBI Taxonomy" id="888268"/>
    <lineage>
        <taxon>Eukaryota</taxon>
        <taxon>Viridiplantae</taxon>
        <taxon>Streptophyta</taxon>
        <taxon>Embryophyta</taxon>
        <taxon>Tracheophyta</taxon>
        <taxon>Spermatophyta</taxon>
        <taxon>Magnoliopsida</taxon>
        <taxon>Liliopsida</taxon>
        <taxon>Poales</taxon>
        <taxon>Poaceae</taxon>
        <taxon>PACMAD clade</taxon>
        <taxon>Panicoideae</taxon>
        <taxon>Panicodae</taxon>
        <taxon>Paniceae</taxon>
        <taxon>Dichantheliinae</taxon>
        <taxon>Dichanthelium</taxon>
    </lineage>
</organism>
<comment type="caution">
    <text evidence="2">The sequence shown here is derived from an EMBL/GenBank/DDBJ whole genome shotgun (WGS) entry which is preliminary data.</text>
</comment>
<keyword evidence="3" id="KW-1185">Reference proteome</keyword>
<protein>
    <submittedName>
        <fullName evidence="2">Uncharacterized protein</fullName>
    </submittedName>
</protein>
<feature type="region of interest" description="Disordered" evidence="1">
    <location>
        <begin position="1"/>
        <end position="27"/>
    </location>
</feature>
<evidence type="ECO:0000256" key="1">
    <source>
        <dbReference type="SAM" id="MobiDB-lite"/>
    </source>
</evidence>
<evidence type="ECO:0000313" key="3">
    <source>
        <dbReference type="Proteomes" id="UP000095767"/>
    </source>
</evidence>
<dbReference type="AlphaFoldDB" id="A0A1E5VD73"/>
<feature type="non-terminal residue" evidence="2">
    <location>
        <position position="1"/>
    </location>
</feature>